<sequence length="294" mass="31127">MAFNSELAAHLQSGATTTCHAWAITRTDGVVLGFTDHDRDLSFEGITFRADTGLSAAALQQGTGLSVDNSEAIGALSYAAIREEDIEAGRFDGAGVVAWLVNWASPEARQVVFRGSIGELTRAGGAFRAELRGLSEVLNQPMGRIYQKPCAAVLGGQGCGVDLAQPGYRAEVQATGIESLSQIHFPALAGFAAGWFSHGRIEVLDGPAEGLSVPIKQDRDLGEIRQIELWTPLPVDPGAGALFRLEAGCDKRFATCRAKFDNALNFQGFPDIPGEDWVMVHPSQSGAAGGGSRR</sequence>
<name>A0A285J6K7_9RHOB</name>
<dbReference type="InterPro" id="IPR018964">
    <property type="entry name" value="Phage_phiJL001_Gp84_C"/>
</dbReference>
<evidence type="ECO:0000313" key="2">
    <source>
        <dbReference type="EMBL" id="PJE26971.1"/>
    </source>
</evidence>
<evidence type="ECO:0000313" key="5">
    <source>
        <dbReference type="Proteomes" id="UP000231702"/>
    </source>
</evidence>
<evidence type="ECO:0000259" key="1">
    <source>
        <dbReference type="Pfam" id="PF09356"/>
    </source>
</evidence>
<keyword evidence="5" id="KW-1185">Reference proteome</keyword>
<organism evidence="3 4">
    <name type="scientific">Pseudooceanicola antarcticus</name>
    <dbReference type="NCBI Taxonomy" id="1247613"/>
    <lineage>
        <taxon>Bacteria</taxon>
        <taxon>Pseudomonadati</taxon>
        <taxon>Pseudomonadota</taxon>
        <taxon>Alphaproteobacteria</taxon>
        <taxon>Rhodobacterales</taxon>
        <taxon>Paracoccaceae</taxon>
        <taxon>Pseudooceanicola</taxon>
    </lineage>
</organism>
<dbReference type="AlphaFoldDB" id="A0A285J6K7"/>
<dbReference type="Proteomes" id="UP000231702">
    <property type="component" value="Unassembled WGS sequence"/>
</dbReference>
<dbReference type="EMBL" id="PGTD01000018">
    <property type="protein sequence ID" value="PJE26971.1"/>
    <property type="molecule type" value="Genomic_DNA"/>
</dbReference>
<reference evidence="2 5" key="2">
    <citation type="journal article" date="2018" name="Int. J. Syst. Evol. Microbiol.">
        <title>Pseudooceanicola lipolyticus sp. nov., a marine alphaproteobacterium, reclassification of Oceanicola flagellatus as Pseudooceanicola flagellatus comb. nov. and emended description of the genus Pseudooceanicola.</title>
        <authorList>
            <person name="Huang M.-M."/>
            <person name="Guo L.-L."/>
            <person name="Wu Y.-H."/>
            <person name="Lai Q.-L."/>
            <person name="Shao Z.-Z."/>
            <person name="Wang C.-S."/>
            <person name="Wu M."/>
            <person name="Xu X.-W."/>
        </authorList>
    </citation>
    <scope>NUCLEOTIDE SEQUENCE [LARGE SCALE GENOMIC DNA]</scope>
    <source>
        <strain evidence="2 5">Ar-45</strain>
    </source>
</reference>
<accession>A0A285J6K7</accession>
<dbReference type="OrthoDB" id="1633386at2"/>
<reference evidence="3 4" key="1">
    <citation type="submission" date="2017-09" db="EMBL/GenBank/DDBJ databases">
        <authorList>
            <person name="Ehlers B."/>
            <person name="Leendertz F.H."/>
        </authorList>
    </citation>
    <scope>NUCLEOTIDE SEQUENCE [LARGE SCALE GENOMIC DNA]</scope>
    <source>
        <strain evidence="3 4">CGMCC 1.12662</strain>
    </source>
</reference>
<dbReference type="NCBIfam" id="TIGR02218">
    <property type="entry name" value="phg_TIGR02218"/>
    <property type="match status" value="1"/>
</dbReference>
<dbReference type="Pfam" id="PF09356">
    <property type="entry name" value="Phage_BR0599"/>
    <property type="match status" value="1"/>
</dbReference>
<dbReference type="RefSeq" id="WP_097146856.1">
    <property type="nucleotide sequence ID" value="NZ_OBEA01000006.1"/>
</dbReference>
<evidence type="ECO:0000313" key="4">
    <source>
        <dbReference type="Proteomes" id="UP000231655"/>
    </source>
</evidence>
<dbReference type="InterPro" id="IPR011928">
    <property type="entry name" value="Phage_phiJL001_Gp84"/>
</dbReference>
<dbReference type="Proteomes" id="UP000231655">
    <property type="component" value="Unassembled WGS sequence"/>
</dbReference>
<protein>
    <recommendedName>
        <fullName evidence="1">Bacteriophage phiJL001 Gp84 C-terminal domain-containing protein</fullName>
    </recommendedName>
</protein>
<dbReference type="EMBL" id="OBEA01000006">
    <property type="protein sequence ID" value="SNY55969.1"/>
    <property type="molecule type" value="Genomic_DNA"/>
</dbReference>
<proteinExistence type="predicted"/>
<gene>
    <name evidence="2" type="ORF">CVM39_16730</name>
    <name evidence="3" type="ORF">SAMN06297129_3159</name>
</gene>
<dbReference type="Pfam" id="PF09931">
    <property type="entry name" value="Phage_phiJL001_Gp84_N"/>
    <property type="match status" value="1"/>
</dbReference>
<feature type="domain" description="Bacteriophage phiJL001 Gp84 C-terminal" evidence="1">
    <location>
        <begin position="194"/>
        <end position="276"/>
    </location>
</feature>
<evidence type="ECO:0000313" key="3">
    <source>
        <dbReference type="EMBL" id="SNY55969.1"/>
    </source>
</evidence>